<dbReference type="InterPro" id="IPR017956">
    <property type="entry name" value="AT_hook_DNA-bd_motif"/>
</dbReference>
<feature type="region of interest" description="Disordered" evidence="1">
    <location>
        <begin position="144"/>
        <end position="165"/>
    </location>
</feature>
<protein>
    <submittedName>
        <fullName evidence="2">Uncharacterized protein</fullName>
    </submittedName>
</protein>
<sequence length="304" mass="33336">MADEEGESREVNIATTRTDAVIAPRKRGRPPKSGRSNGDGPPRKRGRPLSAANTKSVASNVKLHPRKRGRPPKSKSTDKTLRRKSLPSQARTWIHHFETTIFKKSRLLKTQRTLSDEQKSHKTPRPLKAAYALSSTIQSNIPLGQRAQPSKAPSQATPKRSKPSLPEWMDLLPEELCQVVDATHVEEHHHSQTPCPVYAVTYTEQVAWQSRDAYTLAEQGVYIFVDGIYSSACAANVAALNGATMRGAMGGGPNDLSEAGRFHGDWHIDKNGCLKARYDAGIYRTGGGGGPCYGVQVQKHKLQA</sequence>
<dbReference type="AlphaFoldDB" id="A0AA38X0S4"/>
<feature type="compositionally biased region" description="Polar residues" evidence="1">
    <location>
        <begin position="144"/>
        <end position="158"/>
    </location>
</feature>
<evidence type="ECO:0000256" key="1">
    <source>
        <dbReference type="SAM" id="MobiDB-lite"/>
    </source>
</evidence>
<dbReference type="Proteomes" id="UP001172673">
    <property type="component" value="Unassembled WGS sequence"/>
</dbReference>
<comment type="caution">
    <text evidence="2">The sequence shown here is derived from an EMBL/GenBank/DDBJ whole genome shotgun (WGS) entry which is preliminary data.</text>
</comment>
<feature type="region of interest" description="Disordered" evidence="1">
    <location>
        <begin position="1"/>
        <end position="89"/>
    </location>
</feature>
<name>A0AA38X0S4_9EURO</name>
<evidence type="ECO:0000313" key="3">
    <source>
        <dbReference type="Proteomes" id="UP001172673"/>
    </source>
</evidence>
<feature type="compositionally biased region" description="Basic residues" evidence="1">
    <location>
        <begin position="63"/>
        <end position="73"/>
    </location>
</feature>
<proteinExistence type="predicted"/>
<dbReference type="GO" id="GO:0003677">
    <property type="term" value="F:DNA binding"/>
    <property type="evidence" value="ECO:0007669"/>
    <property type="project" value="InterPro"/>
</dbReference>
<gene>
    <name evidence="2" type="ORF">H2200_010721</name>
</gene>
<dbReference type="EMBL" id="JAPDRK010000018">
    <property type="protein sequence ID" value="KAJ9604607.1"/>
    <property type="molecule type" value="Genomic_DNA"/>
</dbReference>
<accession>A0AA38X0S4</accession>
<keyword evidence="3" id="KW-1185">Reference proteome</keyword>
<organism evidence="2 3">
    <name type="scientific">Cladophialophora chaetospira</name>
    <dbReference type="NCBI Taxonomy" id="386627"/>
    <lineage>
        <taxon>Eukaryota</taxon>
        <taxon>Fungi</taxon>
        <taxon>Dikarya</taxon>
        <taxon>Ascomycota</taxon>
        <taxon>Pezizomycotina</taxon>
        <taxon>Eurotiomycetes</taxon>
        <taxon>Chaetothyriomycetidae</taxon>
        <taxon>Chaetothyriales</taxon>
        <taxon>Herpotrichiellaceae</taxon>
        <taxon>Cladophialophora</taxon>
    </lineage>
</organism>
<dbReference type="Pfam" id="PF02178">
    <property type="entry name" value="AT_hook"/>
    <property type="match status" value="2"/>
</dbReference>
<dbReference type="PRINTS" id="PR00929">
    <property type="entry name" value="ATHOOK"/>
</dbReference>
<evidence type="ECO:0000313" key="2">
    <source>
        <dbReference type="EMBL" id="KAJ9604607.1"/>
    </source>
</evidence>
<dbReference type="SMART" id="SM00384">
    <property type="entry name" value="AT_hook"/>
    <property type="match status" value="3"/>
</dbReference>
<reference evidence="2" key="1">
    <citation type="submission" date="2022-10" db="EMBL/GenBank/DDBJ databases">
        <title>Culturing micro-colonial fungi from biological soil crusts in the Mojave desert and describing Neophaeococcomyces mojavensis, and introducing the new genera and species Taxawa tesnikishii.</title>
        <authorList>
            <person name="Kurbessoian T."/>
            <person name="Stajich J.E."/>
        </authorList>
    </citation>
    <scope>NUCLEOTIDE SEQUENCE</scope>
    <source>
        <strain evidence="2">TK_41</strain>
    </source>
</reference>